<comment type="similarity">
    <text evidence="1">Belongs to the Gfa family.</text>
</comment>
<sequence length="136" mass="14461">MANLTGSCACGTVKYEVTSPPLKHAICHCVQCRKATGSAFSTNTVVPRPAFQLIAGVPNTQTYTFIQAESSIPFTLRFCTTCGSTVVKVSEHESFRDVALVAAGTADVGFDTLKADTEFWTVHRAGWLGAVEGAVE</sequence>
<dbReference type="PANTHER" id="PTHR33337">
    <property type="entry name" value="GFA DOMAIN-CONTAINING PROTEIN"/>
    <property type="match status" value="1"/>
</dbReference>
<evidence type="ECO:0000313" key="7">
    <source>
        <dbReference type="Proteomes" id="UP000504638"/>
    </source>
</evidence>
<dbReference type="AlphaFoldDB" id="A0A6G1GCA4"/>
<keyword evidence="2" id="KW-0479">Metal-binding</keyword>
<accession>A0A6G1GCA4</accession>
<evidence type="ECO:0000256" key="4">
    <source>
        <dbReference type="ARBA" id="ARBA00023239"/>
    </source>
</evidence>
<feature type="domain" description="CENP-V/GFA" evidence="5">
    <location>
        <begin position="4"/>
        <end position="121"/>
    </location>
</feature>
<evidence type="ECO:0000256" key="3">
    <source>
        <dbReference type="ARBA" id="ARBA00022833"/>
    </source>
</evidence>
<evidence type="ECO:0000256" key="1">
    <source>
        <dbReference type="ARBA" id="ARBA00005495"/>
    </source>
</evidence>
<keyword evidence="7" id="KW-1185">Reference proteome</keyword>
<evidence type="ECO:0000259" key="5">
    <source>
        <dbReference type="PROSITE" id="PS51891"/>
    </source>
</evidence>
<gene>
    <name evidence="6 8" type="ORF">P152DRAFT_410341</name>
</gene>
<dbReference type="Gene3D" id="3.90.1590.10">
    <property type="entry name" value="glutathione-dependent formaldehyde- activating enzyme (gfa)"/>
    <property type="match status" value="1"/>
</dbReference>
<dbReference type="Pfam" id="PF04828">
    <property type="entry name" value="GFA"/>
    <property type="match status" value="1"/>
</dbReference>
<dbReference type="Proteomes" id="UP000504638">
    <property type="component" value="Unplaced"/>
</dbReference>
<reference evidence="6 8" key="1">
    <citation type="submission" date="2020-01" db="EMBL/GenBank/DDBJ databases">
        <authorList>
            <consortium name="DOE Joint Genome Institute"/>
            <person name="Haridas S."/>
            <person name="Albert R."/>
            <person name="Binder M."/>
            <person name="Bloem J."/>
            <person name="Labutti K."/>
            <person name="Salamov A."/>
            <person name="Andreopoulos B."/>
            <person name="Baker S.E."/>
            <person name="Barry K."/>
            <person name="Bills G."/>
            <person name="Bluhm B.H."/>
            <person name="Cannon C."/>
            <person name="Castanera R."/>
            <person name="Culley D.E."/>
            <person name="Daum C."/>
            <person name="Ezra D."/>
            <person name="Gonzalez J.B."/>
            <person name="Henrissat B."/>
            <person name="Kuo A."/>
            <person name="Liang C."/>
            <person name="Lipzen A."/>
            <person name="Lutzoni F."/>
            <person name="Magnuson J."/>
            <person name="Mondo S."/>
            <person name="Nolan M."/>
            <person name="Ohm R."/>
            <person name="Pangilinan J."/>
            <person name="Park H.-J."/>
            <person name="Ramirez L."/>
            <person name="Alfaro M."/>
            <person name="Sun H."/>
            <person name="Tritt A."/>
            <person name="Yoshinaga Y."/>
            <person name="Zwiers L.-H."/>
            <person name="Turgeon B.G."/>
            <person name="Goodwin S.B."/>
            <person name="Spatafora J.W."/>
            <person name="Crous P.W."/>
            <person name="Grigoriev I.V."/>
        </authorList>
    </citation>
    <scope>NUCLEOTIDE SEQUENCE</scope>
    <source>
        <strain evidence="6 8">CBS 781.70</strain>
    </source>
</reference>
<dbReference type="GO" id="GO:0046872">
    <property type="term" value="F:metal ion binding"/>
    <property type="evidence" value="ECO:0007669"/>
    <property type="project" value="UniProtKB-KW"/>
</dbReference>
<dbReference type="RefSeq" id="XP_033537110.1">
    <property type="nucleotide sequence ID" value="XM_033676954.1"/>
</dbReference>
<dbReference type="PANTHER" id="PTHR33337:SF30">
    <property type="entry name" value="DUF636 DOMAIN PROTEIN (AFU_ORTHOLOGUE AFUA_1G03180)"/>
    <property type="match status" value="1"/>
</dbReference>
<evidence type="ECO:0000313" key="8">
    <source>
        <dbReference type="RefSeq" id="XP_033537110.1"/>
    </source>
</evidence>
<protein>
    <submittedName>
        <fullName evidence="6 8">DUF636 domain protein</fullName>
    </submittedName>
</protein>
<evidence type="ECO:0000256" key="2">
    <source>
        <dbReference type="ARBA" id="ARBA00022723"/>
    </source>
</evidence>
<dbReference type="InterPro" id="IPR011057">
    <property type="entry name" value="Mss4-like_sf"/>
</dbReference>
<reference evidence="8" key="3">
    <citation type="submission" date="2025-04" db="UniProtKB">
        <authorList>
            <consortium name="RefSeq"/>
        </authorList>
    </citation>
    <scope>IDENTIFICATION</scope>
    <source>
        <strain evidence="8">CBS 781.70</strain>
    </source>
</reference>
<dbReference type="InterPro" id="IPR006913">
    <property type="entry name" value="CENP-V/GFA"/>
</dbReference>
<evidence type="ECO:0000313" key="6">
    <source>
        <dbReference type="EMBL" id="KAF1815479.1"/>
    </source>
</evidence>
<organism evidence="6">
    <name type="scientific">Eremomyces bilateralis CBS 781.70</name>
    <dbReference type="NCBI Taxonomy" id="1392243"/>
    <lineage>
        <taxon>Eukaryota</taxon>
        <taxon>Fungi</taxon>
        <taxon>Dikarya</taxon>
        <taxon>Ascomycota</taxon>
        <taxon>Pezizomycotina</taxon>
        <taxon>Dothideomycetes</taxon>
        <taxon>Dothideomycetes incertae sedis</taxon>
        <taxon>Eremomycetales</taxon>
        <taxon>Eremomycetaceae</taxon>
        <taxon>Eremomyces</taxon>
    </lineage>
</organism>
<dbReference type="OrthoDB" id="406544at2759"/>
<proteinExistence type="inferred from homology"/>
<dbReference type="GeneID" id="54417524"/>
<feature type="non-terminal residue" evidence="6">
    <location>
        <position position="136"/>
    </location>
</feature>
<reference evidence="8" key="2">
    <citation type="submission" date="2020-04" db="EMBL/GenBank/DDBJ databases">
        <authorList>
            <consortium name="NCBI Genome Project"/>
        </authorList>
    </citation>
    <scope>NUCLEOTIDE SEQUENCE</scope>
    <source>
        <strain evidence="8">CBS 781.70</strain>
    </source>
</reference>
<keyword evidence="3" id="KW-0862">Zinc</keyword>
<keyword evidence="4" id="KW-0456">Lyase</keyword>
<dbReference type="SUPFAM" id="SSF51316">
    <property type="entry name" value="Mss4-like"/>
    <property type="match status" value="1"/>
</dbReference>
<dbReference type="GO" id="GO:0016846">
    <property type="term" value="F:carbon-sulfur lyase activity"/>
    <property type="evidence" value="ECO:0007669"/>
    <property type="project" value="InterPro"/>
</dbReference>
<name>A0A6G1GCA4_9PEZI</name>
<dbReference type="PROSITE" id="PS51891">
    <property type="entry name" value="CENP_V_GFA"/>
    <property type="match status" value="1"/>
</dbReference>
<dbReference type="EMBL" id="ML975151">
    <property type="protein sequence ID" value="KAF1815479.1"/>
    <property type="molecule type" value="Genomic_DNA"/>
</dbReference>